<dbReference type="InterPro" id="IPR036196">
    <property type="entry name" value="Ptyr_pPase_sf"/>
</dbReference>
<dbReference type="InterPro" id="IPR023485">
    <property type="entry name" value="Ptyr_pPase"/>
</dbReference>
<gene>
    <name evidence="5" type="ORF">NZD86_22350</name>
</gene>
<reference evidence="5" key="1">
    <citation type="submission" date="2022-08" db="EMBL/GenBank/DDBJ databases">
        <title>Alicyclobacillus dauci DSM2870, complete genome.</title>
        <authorList>
            <person name="Wang Q."/>
            <person name="Cai R."/>
            <person name="Wang Z."/>
        </authorList>
    </citation>
    <scope>NUCLEOTIDE SEQUENCE</scope>
    <source>
        <strain evidence="5">DSM 28700</strain>
    </source>
</reference>
<feature type="domain" description="Phosphotyrosine protein phosphatase I" evidence="4">
    <location>
        <begin position="1"/>
        <end position="147"/>
    </location>
</feature>
<dbReference type="SUPFAM" id="SSF52788">
    <property type="entry name" value="Phosphotyrosine protein phosphatases I"/>
    <property type="match status" value="1"/>
</dbReference>
<sequence>MHILFVCTGNTCRSPMASALARHHVAAHGLNWTVDSAGIYAVPGQPMAAYATDALIRRHVLVPNHQSQPVTPELIEQADLIFAMTRSHKADLLRKFAEAHGKVFTLAEFVEGESAAADVTDPFGGSPEVYEACAEALDATIQKLISRLKEQRDQAD</sequence>
<dbReference type="Gene3D" id="3.40.50.2300">
    <property type="match status" value="1"/>
</dbReference>
<evidence type="ECO:0000256" key="3">
    <source>
        <dbReference type="ARBA" id="ARBA00022912"/>
    </source>
</evidence>
<keyword evidence="3" id="KW-0904">Protein phosphatase</keyword>
<evidence type="ECO:0000259" key="4">
    <source>
        <dbReference type="SMART" id="SM00226"/>
    </source>
</evidence>
<evidence type="ECO:0000256" key="1">
    <source>
        <dbReference type="ARBA" id="ARBA00011063"/>
    </source>
</evidence>
<dbReference type="PANTHER" id="PTHR11717">
    <property type="entry name" value="LOW MOLECULAR WEIGHT PROTEIN TYROSINE PHOSPHATASE"/>
    <property type="match status" value="1"/>
</dbReference>
<dbReference type="Proteomes" id="UP001164803">
    <property type="component" value="Chromosome"/>
</dbReference>
<evidence type="ECO:0000313" key="6">
    <source>
        <dbReference type="Proteomes" id="UP001164803"/>
    </source>
</evidence>
<dbReference type="CDD" id="cd16344">
    <property type="entry name" value="LMWPAP"/>
    <property type="match status" value="1"/>
</dbReference>
<dbReference type="EMBL" id="CP104064">
    <property type="protein sequence ID" value="WAH36872.1"/>
    <property type="molecule type" value="Genomic_DNA"/>
</dbReference>
<dbReference type="SMART" id="SM00226">
    <property type="entry name" value="LMWPc"/>
    <property type="match status" value="1"/>
</dbReference>
<organism evidence="5 6">
    <name type="scientific">Alicyclobacillus dauci</name>
    <dbReference type="NCBI Taxonomy" id="1475485"/>
    <lineage>
        <taxon>Bacteria</taxon>
        <taxon>Bacillati</taxon>
        <taxon>Bacillota</taxon>
        <taxon>Bacilli</taxon>
        <taxon>Bacillales</taxon>
        <taxon>Alicyclobacillaceae</taxon>
        <taxon>Alicyclobacillus</taxon>
    </lineage>
</organism>
<dbReference type="PRINTS" id="PR00719">
    <property type="entry name" value="LMWPTPASE"/>
</dbReference>
<protein>
    <submittedName>
        <fullName evidence="5">Low molecular weight protein arginine phosphatase</fullName>
    </submittedName>
</protein>
<dbReference type="Pfam" id="PF01451">
    <property type="entry name" value="LMWPc"/>
    <property type="match status" value="1"/>
</dbReference>
<dbReference type="PANTHER" id="PTHR11717:SF31">
    <property type="entry name" value="LOW MOLECULAR WEIGHT PROTEIN-TYROSINE-PHOSPHATASE ETP-RELATED"/>
    <property type="match status" value="1"/>
</dbReference>
<keyword evidence="2" id="KW-0378">Hydrolase</keyword>
<name>A0ABY6Z204_9BACL</name>
<comment type="similarity">
    <text evidence="1">Belongs to the low molecular weight phosphotyrosine protein phosphatase family.</text>
</comment>
<keyword evidence="6" id="KW-1185">Reference proteome</keyword>
<dbReference type="InterPro" id="IPR050438">
    <property type="entry name" value="LMW_PTPase"/>
</dbReference>
<evidence type="ECO:0000256" key="2">
    <source>
        <dbReference type="ARBA" id="ARBA00022801"/>
    </source>
</evidence>
<proteinExistence type="inferred from homology"/>
<accession>A0ABY6Z204</accession>
<evidence type="ECO:0000313" key="5">
    <source>
        <dbReference type="EMBL" id="WAH36872.1"/>
    </source>
</evidence>
<dbReference type="InterPro" id="IPR017867">
    <property type="entry name" value="Tyr_phospatase_low_mol_wt"/>
</dbReference>
<dbReference type="RefSeq" id="WP_268044270.1">
    <property type="nucleotide sequence ID" value="NZ_CP104064.1"/>
</dbReference>